<dbReference type="PROSITE" id="PS50830">
    <property type="entry name" value="TNASE_3"/>
    <property type="match status" value="1"/>
</dbReference>
<protein>
    <submittedName>
        <fullName evidence="3">Nuclease</fullName>
    </submittedName>
</protein>
<dbReference type="STRING" id="1227482.C469_16303"/>
<sequence>MRRRSVLIGIGATAAGGGAIATGAFDTATAERDATIALSDDANALLALSPLDEEFATVDDEGELALVFDGVEGGGTGFGSNTVYELDDVFEVRNQGTEDLGLFAQVDDGALGDADFELTVDGEAITEEPSVELDTGESVAVGIRVDAGGDPTDGEVAITLGVGDGPVDEPGDDPGEEPGDEPEFVDELVFDSTASLLADDGYLPDEAIVVAAEDTAVSVDTDGNGDDTTYPDDEPLPLMAVDQDRPIVAFGVPFATNGVQFGQYGNEEVLLNVFDAYADSDTVLWDEGHGQFYDLASHESFAGYAEDNGYVVEATTDLEDDLFGPASAIVITSPTDSFSTDELDALASFSDAGGLVVLMDQSDFDNFDETDNLNALANGIDSQIRFNDNQVEDGESNDGADFAPTTTALDTGTYPDLLADRDGLGLELDPSEEYEVEVVSVADGDTVDVQFDNELVETVRTLGHDSPETSAGPELPEEWEGIDDVDTLLDYGDEATTYAQDQLPEGETVTISFDENEGLRGDFGRLLGLVTLDDGTLYNEALVADGYGRVYDSGLGLHDQLWSAEAEARANDRGVWAESDVSATPVVGDGPVDELFVPYATAVAAADGGSVPDDRVPVESEDGDPLVGVDVDSNVALVGGPLPDESFESGEGGPGTEPYGNYVFLANLIDAVLCGRPRGRRRHRRGARPVRGRLRALRRGRRLLPAVPGGVRGRVRREERLRRRVRARPRGRPSAPRHRPGRPVHERRGRRDRGLPRRRRRRDPRGRRSRRGRRRARQPRRARRRPRERPADRRPGDRRGEQPRRADNPDDDQLRHRLRPVRRLRRRRR</sequence>
<reference evidence="3 4" key="1">
    <citation type="journal article" date="2014" name="PLoS Genet.">
        <title>Phylogenetically driven sequencing of extremely halophilic archaea reveals strategies for static and dynamic osmo-response.</title>
        <authorList>
            <person name="Becker E.A."/>
            <person name="Seitzer P.M."/>
            <person name="Tritt A."/>
            <person name="Larsen D."/>
            <person name="Krusor M."/>
            <person name="Yao A.I."/>
            <person name="Wu D."/>
            <person name="Madern D."/>
            <person name="Eisen J.A."/>
            <person name="Darling A.E."/>
            <person name="Facciotti M.T."/>
        </authorList>
    </citation>
    <scope>NUCLEOTIDE SEQUENCE [LARGE SCALE GENOMIC DNA]</scope>
    <source>
        <strain evidence="3 4">DSM 21995</strain>
    </source>
</reference>
<name>M0NHG7_9EURY</name>
<evidence type="ECO:0000313" key="4">
    <source>
        <dbReference type="Proteomes" id="UP000011650"/>
    </source>
</evidence>
<feature type="compositionally biased region" description="Basic and acidic residues" evidence="1">
    <location>
        <begin position="788"/>
        <end position="815"/>
    </location>
</feature>
<feature type="region of interest" description="Disordered" evidence="1">
    <location>
        <begin position="714"/>
        <end position="829"/>
    </location>
</feature>
<dbReference type="InterPro" id="IPR035437">
    <property type="entry name" value="SNase_OB-fold_sf"/>
</dbReference>
<dbReference type="Pfam" id="PF14258">
    <property type="entry name" value="DUF4350"/>
    <property type="match status" value="1"/>
</dbReference>
<proteinExistence type="predicted"/>
<feature type="compositionally biased region" description="Basic residues" evidence="1">
    <location>
        <begin position="816"/>
        <end position="829"/>
    </location>
</feature>
<dbReference type="Proteomes" id="UP000011650">
    <property type="component" value="Unassembled WGS sequence"/>
</dbReference>
<dbReference type="EMBL" id="AOJG01000041">
    <property type="protein sequence ID" value="EMA57311.1"/>
    <property type="molecule type" value="Genomic_DNA"/>
</dbReference>
<gene>
    <name evidence="3" type="ORF">C469_16303</name>
</gene>
<dbReference type="PATRIC" id="fig|1227482.3.peg.3296"/>
<dbReference type="SMART" id="SM00318">
    <property type="entry name" value="SNc"/>
    <property type="match status" value="1"/>
</dbReference>
<evidence type="ECO:0000313" key="3">
    <source>
        <dbReference type="EMBL" id="EMA57311.1"/>
    </source>
</evidence>
<feature type="region of interest" description="Disordered" evidence="1">
    <location>
        <begin position="161"/>
        <end position="181"/>
    </location>
</feature>
<organism evidence="3 4">
    <name type="scientific">Halorubrum lipolyticum DSM 21995</name>
    <dbReference type="NCBI Taxonomy" id="1227482"/>
    <lineage>
        <taxon>Archaea</taxon>
        <taxon>Methanobacteriati</taxon>
        <taxon>Methanobacteriota</taxon>
        <taxon>Stenosarchaea group</taxon>
        <taxon>Halobacteria</taxon>
        <taxon>Halobacteriales</taxon>
        <taxon>Haloferacaceae</taxon>
        <taxon>Halorubrum</taxon>
    </lineage>
</organism>
<dbReference type="InterPro" id="IPR025646">
    <property type="entry name" value="DUF4350"/>
</dbReference>
<feature type="compositionally biased region" description="Basic residues" evidence="1">
    <location>
        <begin position="722"/>
        <end position="787"/>
    </location>
</feature>
<dbReference type="SUPFAM" id="SSF50199">
    <property type="entry name" value="Staphylococcal nuclease"/>
    <property type="match status" value="1"/>
</dbReference>
<evidence type="ECO:0000256" key="1">
    <source>
        <dbReference type="SAM" id="MobiDB-lite"/>
    </source>
</evidence>
<evidence type="ECO:0000259" key="2">
    <source>
        <dbReference type="PROSITE" id="PS50830"/>
    </source>
</evidence>
<dbReference type="Gene3D" id="2.40.50.90">
    <property type="match status" value="1"/>
</dbReference>
<dbReference type="AlphaFoldDB" id="M0NHG7"/>
<dbReference type="InterPro" id="IPR016071">
    <property type="entry name" value="Staphylococal_nuclease_OB-fold"/>
</dbReference>
<feature type="domain" description="TNase-like" evidence="2">
    <location>
        <begin position="432"/>
        <end position="578"/>
    </location>
</feature>
<accession>M0NHG7</accession>
<comment type="caution">
    <text evidence="3">The sequence shown here is derived from an EMBL/GenBank/DDBJ whole genome shotgun (WGS) entry which is preliminary data.</text>
</comment>
<dbReference type="RefSeq" id="WP_008008498.1">
    <property type="nucleotide sequence ID" value="NZ_AOJG01000041.1"/>
</dbReference>
<keyword evidence="4" id="KW-1185">Reference proteome</keyword>
<feature type="compositionally biased region" description="Acidic residues" evidence="1">
    <location>
        <begin position="166"/>
        <end position="181"/>
    </location>
</feature>
<dbReference type="Pfam" id="PF00565">
    <property type="entry name" value="SNase"/>
    <property type="match status" value="1"/>
</dbReference>